<dbReference type="PROSITE" id="PS51257">
    <property type="entry name" value="PROKAR_LIPOPROTEIN"/>
    <property type="match status" value="1"/>
</dbReference>
<feature type="signal peptide" evidence="2">
    <location>
        <begin position="1"/>
        <end position="23"/>
    </location>
</feature>
<organism evidence="3 4">
    <name type="scientific">Rhodohalobacter barkolensis</name>
    <dbReference type="NCBI Taxonomy" id="2053187"/>
    <lineage>
        <taxon>Bacteria</taxon>
        <taxon>Pseudomonadati</taxon>
        <taxon>Balneolota</taxon>
        <taxon>Balneolia</taxon>
        <taxon>Balneolales</taxon>
        <taxon>Balneolaceae</taxon>
        <taxon>Rhodohalobacter</taxon>
    </lineage>
</organism>
<gene>
    <name evidence="3" type="ORF">CWD77_12115</name>
</gene>
<dbReference type="AlphaFoldDB" id="A0A2N0VGN9"/>
<feature type="region of interest" description="Disordered" evidence="1">
    <location>
        <begin position="31"/>
        <end position="50"/>
    </location>
</feature>
<evidence type="ECO:0008006" key="5">
    <source>
        <dbReference type="Google" id="ProtNLM"/>
    </source>
</evidence>
<evidence type="ECO:0000313" key="4">
    <source>
        <dbReference type="Proteomes" id="UP000233398"/>
    </source>
</evidence>
<dbReference type="EMBL" id="PISP01000003">
    <property type="protein sequence ID" value="PKD43347.1"/>
    <property type="molecule type" value="Genomic_DNA"/>
</dbReference>
<keyword evidence="2" id="KW-0732">Signal</keyword>
<comment type="caution">
    <text evidence="3">The sequence shown here is derived from an EMBL/GenBank/DDBJ whole genome shotgun (WGS) entry which is preliminary data.</text>
</comment>
<protein>
    <recommendedName>
        <fullName evidence="5">Blue (type 1) copper domain-containing protein</fullName>
    </recommendedName>
</protein>
<feature type="chain" id="PRO_5014631700" description="Blue (type 1) copper domain-containing protein" evidence="2">
    <location>
        <begin position="24"/>
        <end position="300"/>
    </location>
</feature>
<accession>A0A2N0VGN9</accession>
<keyword evidence="4" id="KW-1185">Reference proteome</keyword>
<dbReference type="InterPro" id="IPR008972">
    <property type="entry name" value="Cupredoxin"/>
</dbReference>
<name>A0A2N0VGN9_9BACT</name>
<proteinExistence type="predicted"/>
<reference evidence="3 4" key="1">
    <citation type="submission" date="2017-11" db="EMBL/GenBank/DDBJ databases">
        <title>Rhodohalobacter 15182 sp. nov., isolated from a salt lake.</title>
        <authorList>
            <person name="Han S."/>
        </authorList>
    </citation>
    <scope>NUCLEOTIDE SEQUENCE [LARGE SCALE GENOMIC DNA]</scope>
    <source>
        <strain evidence="3 4">15182</strain>
    </source>
</reference>
<dbReference type="OrthoDB" id="1437689at2"/>
<dbReference type="RefSeq" id="WP_101073822.1">
    <property type="nucleotide sequence ID" value="NZ_PISP01000003.1"/>
</dbReference>
<dbReference type="Gene3D" id="2.60.40.420">
    <property type="entry name" value="Cupredoxins - blue copper proteins"/>
    <property type="match status" value="1"/>
</dbReference>
<evidence type="ECO:0000313" key="3">
    <source>
        <dbReference type="EMBL" id="PKD43347.1"/>
    </source>
</evidence>
<evidence type="ECO:0000256" key="2">
    <source>
        <dbReference type="SAM" id="SignalP"/>
    </source>
</evidence>
<dbReference type="Proteomes" id="UP000233398">
    <property type="component" value="Unassembled WGS sequence"/>
</dbReference>
<evidence type="ECO:0000256" key="1">
    <source>
        <dbReference type="SAM" id="MobiDB-lite"/>
    </source>
</evidence>
<sequence length="300" mass="33046">MMIKYNRYLTMLMLFTAALIITACGNSGDENRMESPNNGNMSMAQEAGHSQESQHVVEYAALDFVFAGPSEIPSGWTTFRMPNQGEEHHVMILIQLPEGVSYAEYNEATVQREATGSTPDWWGDNVIMGGPAALAPGMTGETTVKLDPGEYAMVCPVQTADGTSHSTLGMMRPLTVTEKDSGAPEPKTDITMTLRGLEFEMDGVITPGRHTVRVRFVDQPEGKPHDVHVARLGPNQTVEDFATAMETLDLTGSDFYFIGGAEDMPEGYTAYFTADFEPGRYAFWCHYHSGDGMLQEFRVE</sequence>
<dbReference type="SUPFAM" id="SSF49503">
    <property type="entry name" value="Cupredoxins"/>
    <property type="match status" value="1"/>
</dbReference>
<feature type="compositionally biased region" description="Polar residues" evidence="1">
    <location>
        <begin position="34"/>
        <end position="50"/>
    </location>
</feature>